<accession>A0ABR9QPK4</accession>
<dbReference type="PANTHER" id="PTHR40051">
    <property type="entry name" value="IG HYPOTHETICAL 15966"/>
    <property type="match status" value="1"/>
</dbReference>
<name>A0ABR9QPK4_9BACI</name>
<dbReference type="Pfam" id="PF08863">
    <property type="entry name" value="YolD"/>
    <property type="match status" value="1"/>
</dbReference>
<organism evidence="1 2">
    <name type="scientific">Litchfieldia luteola</name>
    <dbReference type="NCBI Taxonomy" id="682179"/>
    <lineage>
        <taxon>Bacteria</taxon>
        <taxon>Bacillati</taxon>
        <taxon>Bacillota</taxon>
        <taxon>Bacilli</taxon>
        <taxon>Bacillales</taxon>
        <taxon>Bacillaceae</taxon>
        <taxon>Litchfieldia</taxon>
    </lineage>
</organism>
<evidence type="ECO:0000313" key="1">
    <source>
        <dbReference type="EMBL" id="MBE4910389.1"/>
    </source>
</evidence>
<dbReference type="EMBL" id="JADCLJ010000024">
    <property type="protein sequence ID" value="MBE4910389.1"/>
    <property type="molecule type" value="Genomic_DNA"/>
</dbReference>
<dbReference type="PANTHER" id="PTHR40051:SF1">
    <property type="entry name" value="YOLD-LIKE FAMILY PROTEIN"/>
    <property type="match status" value="1"/>
</dbReference>
<sequence length="109" mass="13191">MIRDRGTIKWTAMMLPEHVKMLRDWTEEDTHMVKPELDEQQLEEMNEVLYLALEEGSELLITYHEHKQHRILIGHVHHYDQVTRKLHIVDKFDAPHYIAIEEVIDVRRQ</sequence>
<protein>
    <submittedName>
        <fullName evidence="1">YolD-like family protein</fullName>
    </submittedName>
</protein>
<evidence type="ECO:0000313" key="2">
    <source>
        <dbReference type="Proteomes" id="UP001516662"/>
    </source>
</evidence>
<gene>
    <name evidence="1" type="ORF">IMZ08_20315</name>
</gene>
<comment type="caution">
    <text evidence="1">The sequence shown here is derived from an EMBL/GenBank/DDBJ whole genome shotgun (WGS) entry which is preliminary data.</text>
</comment>
<dbReference type="Proteomes" id="UP001516662">
    <property type="component" value="Unassembled WGS sequence"/>
</dbReference>
<dbReference type="RefSeq" id="WP_193539629.1">
    <property type="nucleotide sequence ID" value="NZ_JADCLJ010000024.1"/>
</dbReference>
<proteinExistence type="predicted"/>
<reference evidence="1 2" key="1">
    <citation type="submission" date="2020-10" db="EMBL/GenBank/DDBJ databases">
        <title>Bacillus sp. HD4P25, an endophyte from a halophyte.</title>
        <authorList>
            <person name="Sun J.-Q."/>
        </authorList>
    </citation>
    <scope>NUCLEOTIDE SEQUENCE [LARGE SCALE GENOMIC DNA]</scope>
    <source>
        <strain evidence="1 2">YIM 93174</strain>
    </source>
</reference>
<dbReference type="InterPro" id="IPR014962">
    <property type="entry name" value="YolD"/>
</dbReference>
<keyword evidence="2" id="KW-1185">Reference proteome</keyword>